<evidence type="ECO:0000313" key="1">
    <source>
        <dbReference type="EMBL" id="QTA84159.1"/>
    </source>
</evidence>
<accession>A0A975BFD5</accession>
<organism evidence="1 2">
    <name type="scientific">Desulfonema magnum</name>
    <dbReference type="NCBI Taxonomy" id="45655"/>
    <lineage>
        <taxon>Bacteria</taxon>
        <taxon>Pseudomonadati</taxon>
        <taxon>Thermodesulfobacteriota</taxon>
        <taxon>Desulfobacteria</taxon>
        <taxon>Desulfobacterales</taxon>
        <taxon>Desulfococcaceae</taxon>
        <taxon>Desulfonema</taxon>
    </lineage>
</organism>
<reference evidence="1" key="1">
    <citation type="journal article" date="2021" name="Microb. Physiol.">
        <title>Proteogenomic Insights into the Physiology of Marine, Sulfate-Reducing, Filamentous Desulfonema limicola and Desulfonema magnum.</title>
        <authorList>
            <person name="Schnaars V."/>
            <person name="Wohlbrand L."/>
            <person name="Scheve S."/>
            <person name="Hinrichs C."/>
            <person name="Reinhardt R."/>
            <person name="Rabus R."/>
        </authorList>
    </citation>
    <scope>NUCLEOTIDE SEQUENCE</scope>
    <source>
        <strain evidence="1">4be13</strain>
    </source>
</reference>
<evidence type="ECO:0000313" key="2">
    <source>
        <dbReference type="Proteomes" id="UP000663722"/>
    </source>
</evidence>
<name>A0A975BFD5_9BACT</name>
<dbReference type="EMBL" id="CP061800">
    <property type="protein sequence ID" value="QTA84159.1"/>
    <property type="molecule type" value="Genomic_DNA"/>
</dbReference>
<proteinExistence type="predicted"/>
<protein>
    <submittedName>
        <fullName evidence="1">Uncharacterized protein</fullName>
    </submittedName>
</protein>
<dbReference type="KEGG" id="dmm:dnm_001520"/>
<dbReference type="Proteomes" id="UP000663722">
    <property type="component" value="Chromosome"/>
</dbReference>
<dbReference type="AlphaFoldDB" id="A0A975BFD5"/>
<keyword evidence="2" id="KW-1185">Reference proteome</keyword>
<sequence>MQPRPEYFRIAACKRFGRGCKPRPAANLLLQICRPYGAWSALPYIISRFFGGVRNLEI</sequence>
<gene>
    <name evidence="1" type="ORF">dnm_001520</name>
</gene>